<keyword evidence="6" id="KW-1185">Reference proteome</keyword>
<feature type="region of interest" description="Disordered" evidence="4">
    <location>
        <begin position="331"/>
        <end position="355"/>
    </location>
</feature>
<evidence type="ECO:0000313" key="6">
    <source>
        <dbReference type="Proteomes" id="UP000827889"/>
    </source>
</evidence>
<evidence type="ECO:0000256" key="1">
    <source>
        <dbReference type="ARBA" id="ARBA00005568"/>
    </source>
</evidence>
<dbReference type="InterPro" id="IPR015813">
    <property type="entry name" value="Pyrv/PenolPyrv_kinase-like_dom"/>
</dbReference>
<evidence type="ECO:0000256" key="3">
    <source>
        <dbReference type="ARBA" id="ARBA00023239"/>
    </source>
</evidence>
<proteinExistence type="inferred from homology"/>
<accession>A0A8B8P8Q0</accession>
<dbReference type="InterPro" id="IPR040442">
    <property type="entry name" value="Pyrv_kinase-like_dom_sf"/>
</dbReference>
<dbReference type="GO" id="GO:0046872">
    <property type="term" value="F:metal ion binding"/>
    <property type="evidence" value="ECO:0007669"/>
    <property type="project" value="UniProtKB-KW"/>
</dbReference>
<dbReference type="Proteomes" id="UP000827889">
    <property type="component" value="Chromosome 9"/>
</dbReference>
<dbReference type="KEGG" id="rarg:115740842"/>
<dbReference type="GeneID" id="115740842"/>
<sequence>MAATTTTAVAAIVSPTASSSLSTLRNPKPSPFFFSSPSSTPPNQKPLNLTTHFKTLTPVRSSANPSDLSPSSSSPTNPLSLKSRLRAGETLYGIFLLSFSPTVAEIAGLAGYDFAVVDMEHGPGGVSEALHCLRALAGTGTPAILRLPESSPTWAKKALDLGPQGLMFPMIDSPELARDAVSYSRFPPGGVRGAAHSVVRASKYGIDEGYLSNCEEELLIMCQVESQQGVRNVEQIAAVDGVDCIQMGPLDMSASMGYLWDPGNKKVREMMRAAEKGVVGCGRAYMAGFAMPFDSPDDLRKRGYHMVSGAVDVGLFRDAAVEDVKMFKMGLEDQSSDSDGERVDGKDADDKYWSE</sequence>
<reference evidence="7" key="1">
    <citation type="submission" date="2025-08" db="UniProtKB">
        <authorList>
            <consortium name="RefSeq"/>
        </authorList>
    </citation>
    <scope>IDENTIFICATION</scope>
    <source>
        <tissue evidence="7">Leaf</tissue>
    </source>
</reference>
<organism evidence="6 7">
    <name type="scientific">Rhodamnia argentea</name>
    <dbReference type="NCBI Taxonomy" id="178133"/>
    <lineage>
        <taxon>Eukaryota</taxon>
        <taxon>Viridiplantae</taxon>
        <taxon>Streptophyta</taxon>
        <taxon>Embryophyta</taxon>
        <taxon>Tracheophyta</taxon>
        <taxon>Spermatophyta</taxon>
        <taxon>Magnoliopsida</taxon>
        <taxon>eudicotyledons</taxon>
        <taxon>Gunneridae</taxon>
        <taxon>Pentapetalae</taxon>
        <taxon>rosids</taxon>
        <taxon>malvids</taxon>
        <taxon>Myrtales</taxon>
        <taxon>Myrtaceae</taxon>
        <taxon>Myrtoideae</taxon>
        <taxon>Myrteae</taxon>
        <taxon>Australasian group</taxon>
        <taxon>Rhodamnia</taxon>
    </lineage>
</organism>
<comment type="similarity">
    <text evidence="1">Belongs to the HpcH/HpaI aldolase family.</text>
</comment>
<dbReference type="SUPFAM" id="SSF51621">
    <property type="entry name" value="Phosphoenolpyruvate/pyruvate domain"/>
    <property type="match status" value="1"/>
</dbReference>
<gene>
    <name evidence="7" type="primary">LOC115740842</name>
</gene>
<feature type="compositionally biased region" description="Low complexity" evidence="4">
    <location>
        <begin position="61"/>
        <end position="80"/>
    </location>
</feature>
<dbReference type="Pfam" id="PF03328">
    <property type="entry name" value="HpcH_HpaI"/>
    <property type="match status" value="1"/>
</dbReference>
<feature type="domain" description="HpcH/HpaI aldolase/citrate lyase" evidence="5">
    <location>
        <begin position="92"/>
        <end position="319"/>
    </location>
</feature>
<dbReference type="Gene3D" id="3.20.20.60">
    <property type="entry name" value="Phosphoenolpyruvate-binding domains"/>
    <property type="match status" value="1"/>
</dbReference>
<name>A0A8B8P8Q0_9MYRT</name>
<evidence type="ECO:0000256" key="2">
    <source>
        <dbReference type="ARBA" id="ARBA00022723"/>
    </source>
</evidence>
<feature type="compositionally biased region" description="Basic and acidic residues" evidence="4">
    <location>
        <begin position="339"/>
        <end position="355"/>
    </location>
</feature>
<evidence type="ECO:0000259" key="5">
    <source>
        <dbReference type="Pfam" id="PF03328"/>
    </source>
</evidence>
<protein>
    <submittedName>
        <fullName evidence="7">2-keto-3-deoxy-L-rhamnonate aldolase</fullName>
    </submittedName>
</protein>
<dbReference type="GO" id="GO:0016832">
    <property type="term" value="F:aldehyde-lyase activity"/>
    <property type="evidence" value="ECO:0007669"/>
    <property type="project" value="TreeGrafter"/>
</dbReference>
<evidence type="ECO:0000313" key="7">
    <source>
        <dbReference type="RefSeq" id="XP_030530323.2"/>
    </source>
</evidence>
<keyword evidence="3" id="KW-0456">Lyase</keyword>
<dbReference type="PANTHER" id="PTHR30502">
    <property type="entry name" value="2-KETO-3-DEOXY-L-RHAMNONATE ALDOLASE"/>
    <property type="match status" value="1"/>
</dbReference>
<dbReference type="PANTHER" id="PTHR30502:SF0">
    <property type="entry name" value="PHOSPHOENOLPYRUVATE CARBOXYLASE FAMILY PROTEIN"/>
    <property type="match status" value="1"/>
</dbReference>
<dbReference type="RefSeq" id="XP_030530323.2">
    <property type="nucleotide sequence ID" value="XM_030674463.2"/>
</dbReference>
<feature type="region of interest" description="Disordered" evidence="4">
    <location>
        <begin position="58"/>
        <end position="80"/>
    </location>
</feature>
<keyword evidence="2" id="KW-0479">Metal-binding</keyword>
<dbReference type="GO" id="GO:0005737">
    <property type="term" value="C:cytoplasm"/>
    <property type="evidence" value="ECO:0007669"/>
    <property type="project" value="TreeGrafter"/>
</dbReference>
<dbReference type="InterPro" id="IPR050251">
    <property type="entry name" value="HpcH-HpaI_aldolase"/>
</dbReference>
<dbReference type="AlphaFoldDB" id="A0A8B8P8Q0"/>
<evidence type="ECO:0000256" key="4">
    <source>
        <dbReference type="SAM" id="MobiDB-lite"/>
    </source>
</evidence>
<dbReference type="InterPro" id="IPR005000">
    <property type="entry name" value="Aldolase/citrate-lyase_domain"/>
</dbReference>